<organism evidence="1 2">
    <name type="scientific">Leucogyrophana mollusca</name>
    <dbReference type="NCBI Taxonomy" id="85980"/>
    <lineage>
        <taxon>Eukaryota</taxon>
        <taxon>Fungi</taxon>
        <taxon>Dikarya</taxon>
        <taxon>Basidiomycota</taxon>
        <taxon>Agaricomycotina</taxon>
        <taxon>Agaricomycetes</taxon>
        <taxon>Agaricomycetidae</taxon>
        <taxon>Boletales</taxon>
        <taxon>Boletales incertae sedis</taxon>
        <taxon>Leucogyrophana</taxon>
    </lineage>
</organism>
<reference evidence="1" key="1">
    <citation type="journal article" date="2021" name="New Phytol.">
        <title>Evolutionary innovations through gain and loss of genes in the ectomycorrhizal Boletales.</title>
        <authorList>
            <person name="Wu G."/>
            <person name="Miyauchi S."/>
            <person name="Morin E."/>
            <person name="Kuo A."/>
            <person name="Drula E."/>
            <person name="Varga T."/>
            <person name="Kohler A."/>
            <person name="Feng B."/>
            <person name="Cao Y."/>
            <person name="Lipzen A."/>
            <person name="Daum C."/>
            <person name="Hundley H."/>
            <person name="Pangilinan J."/>
            <person name="Johnson J."/>
            <person name="Barry K."/>
            <person name="LaButti K."/>
            <person name="Ng V."/>
            <person name="Ahrendt S."/>
            <person name="Min B."/>
            <person name="Choi I.G."/>
            <person name="Park H."/>
            <person name="Plett J.M."/>
            <person name="Magnuson J."/>
            <person name="Spatafora J.W."/>
            <person name="Nagy L.G."/>
            <person name="Henrissat B."/>
            <person name="Grigoriev I.V."/>
            <person name="Yang Z.L."/>
            <person name="Xu J."/>
            <person name="Martin F.M."/>
        </authorList>
    </citation>
    <scope>NUCLEOTIDE SEQUENCE</scope>
    <source>
        <strain evidence="1">KUC20120723A-06</strain>
    </source>
</reference>
<keyword evidence="2" id="KW-1185">Reference proteome</keyword>
<evidence type="ECO:0000313" key="1">
    <source>
        <dbReference type="EMBL" id="KAH7928824.1"/>
    </source>
</evidence>
<evidence type="ECO:0000313" key="2">
    <source>
        <dbReference type="Proteomes" id="UP000790709"/>
    </source>
</evidence>
<sequence>MASSITALNSLRVSRHAIPSHNLIPNTSLQNKPLFIYHSCFPRSASASTIETHLKSIGVVAPQWRYTMYSTTHFHSTSHEVLCISSGRAKLCFGGENNPGRVEAELKKGDVIIMPAGVGHRLLEDLDGGFEIVGSYPKGKNWDMCYGREDEESKIEGIKDLRWFERDPIYGDEGPVLQV</sequence>
<gene>
    <name evidence="1" type="ORF">BV22DRAFT_1003976</name>
</gene>
<comment type="caution">
    <text evidence="1">The sequence shown here is derived from an EMBL/GenBank/DDBJ whole genome shotgun (WGS) entry which is preliminary data.</text>
</comment>
<name>A0ACB8BT11_9AGAM</name>
<dbReference type="Proteomes" id="UP000790709">
    <property type="component" value="Unassembled WGS sequence"/>
</dbReference>
<accession>A0ACB8BT11</accession>
<proteinExistence type="predicted"/>
<protein>
    <submittedName>
        <fullName evidence="1">Uncharacterized protein</fullName>
    </submittedName>
</protein>
<dbReference type="EMBL" id="MU266348">
    <property type="protein sequence ID" value="KAH7928824.1"/>
    <property type="molecule type" value="Genomic_DNA"/>
</dbReference>